<sequence length="441" mass="50474">MFLGFWGRFLILALSSLAVILTVVIVACFVGPGCLGFEYLMRREKKKKFENETLGNVSPVPGNSKIPTPHICESGQNFWMDNQDLVVYQTGPSGMERKISNAEDALVYNTKEKILNLRCTPLLTGRNLYPKVHTSYPKLKIKLSYSSLKNNDTMGRLSVLVVSATSLPPREYISSLDPYVCLNIWQSKWPFQKADKDIHIVQTRVVKNSLNPDFDQTFIFDGIKREIKNWCLKFTIVDSDHLTRCRQLCEKVIYLRDLKNLMGEGSTILNLEMRHSPVIIGTLLFGLKFMPTAQRLNINVIKAAKLKYQNYSSSLLDFYPYVRVIMLNSSGKCLKKKKTCFKQGEYSPIFNQTLIFDLSTESLEQTVFLILLCTKLMTASHNSDESSSIDGDIERSLKENKDKVLGMIVLGRNVKCTRARNHWVTVMQNPRKMISVWHELR</sequence>
<keyword evidence="1" id="KW-1133">Transmembrane helix</keyword>
<proteinExistence type="predicted"/>
<dbReference type="Proteomes" id="UP001359485">
    <property type="component" value="Unassembled WGS sequence"/>
</dbReference>
<feature type="domain" description="C2" evidence="2">
    <location>
        <begin position="135"/>
        <end position="269"/>
    </location>
</feature>
<evidence type="ECO:0000313" key="3">
    <source>
        <dbReference type="EMBL" id="KAK6633643.1"/>
    </source>
</evidence>
<comment type="caution">
    <text evidence="3">The sequence shown here is derived from an EMBL/GenBank/DDBJ whole genome shotgun (WGS) entry which is preliminary data.</text>
</comment>
<dbReference type="SMART" id="SM00239">
    <property type="entry name" value="C2"/>
    <property type="match status" value="2"/>
</dbReference>
<name>A0ABR1B2P8_POLSC</name>
<dbReference type="PANTHER" id="PTHR10024:SF374">
    <property type="entry name" value="C2 DOMAIN-CONTAINING PROTEIN"/>
    <property type="match status" value="1"/>
</dbReference>
<dbReference type="Gene3D" id="2.60.40.150">
    <property type="entry name" value="C2 domain"/>
    <property type="match status" value="2"/>
</dbReference>
<reference evidence="3 4" key="1">
    <citation type="submission" date="2023-09" db="EMBL/GenBank/DDBJ databases">
        <title>Genomes of two closely related lineages of the louse Polyplax serrata with different host specificities.</title>
        <authorList>
            <person name="Martinu J."/>
            <person name="Tarabai H."/>
            <person name="Stefka J."/>
            <person name="Hypsa V."/>
        </authorList>
    </citation>
    <scope>NUCLEOTIDE SEQUENCE [LARGE SCALE GENOMIC DNA]</scope>
    <source>
        <strain evidence="3">98ZLc_SE</strain>
    </source>
</reference>
<dbReference type="EMBL" id="JAWJWF010000004">
    <property type="protein sequence ID" value="KAK6633643.1"/>
    <property type="molecule type" value="Genomic_DNA"/>
</dbReference>
<dbReference type="PANTHER" id="PTHR10024">
    <property type="entry name" value="SYNAPTOTAGMIN"/>
    <property type="match status" value="1"/>
</dbReference>
<organism evidence="3 4">
    <name type="scientific">Polyplax serrata</name>
    <name type="common">Common mouse louse</name>
    <dbReference type="NCBI Taxonomy" id="468196"/>
    <lineage>
        <taxon>Eukaryota</taxon>
        <taxon>Metazoa</taxon>
        <taxon>Ecdysozoa</taxon>
        <taxon>Arthropoda</taxon>
        <taxon>Hexapoda</taxon>
        <taxon>Insecta</taxon>
        <taxon>Pterygota</taxon>
        <taxon>Neoptera</taxon>
        <taxon>Paraneoptera</taxon>
        <taxon>Psocodea</taxon>
        <taxon>Troctomorpha</taxon>
        <taxon>Phthiraptera</taxon>
        <taxon>Anoplura</taxon>
        <taxon>Polyplacidae</taxon>
        <taxon>Polyplax</taxon>
    </lineage>
</organism>
<dbReference type="PROSITE" id="PS50004">
    <property type="entry name" value="C2"/>
    <property type="match status" value="1"/>
</dbReference>
<dbReference type="SUPFAM" id="SSF49562">
    <property type="entry name" value="C2 domain (Calcium/lipid-binding domain, CaLB)"/>
    <property type="match status" value="2"/>
</dbReference>
<keyword evidence="1" id="KW-0472">Membrane</keyword>
<evidence type="ECO:0000313" key="4">
    <source>
        <dbReference type="Proteomes" id="UP001359485"/>
    </source>
</evidence>
<evidence type="ECO:0000256" key="1">
    <source>
        <dbReference type="SAM" id="Phobius"/>
    </source>
</evidence>
<keyword evidence="1" id="KW-0812">Transmembrane</keyword>
<dbReference type="Pfam" id="PF00168">
    <property type="entry name" value="C2"/>
    <property type="match status" value="2"/>
</dbReference>
<gene>
    <name evidence="3" type="ORF">RUM44_004250</name>
</gene>
<dbReference type="InterPro" id="IPR035892">
    <property type="entry name" value="C2_domain_sf"/>
</dbReference>
<protein>
    <recommendedName>
        <fullName evidence="2">C2 domain-containing protein</fullName>
    </recommendedName>
</protein>
<dbReference type="InterPro" id="IPR000008">
    <property type="entry name" value="C2_dom"/>
</dbReference>
<keyword evidence="4" id="KW-1185">Reference proteome</keyword>
<dbReference type="CDD" id="cd00030">
    <property type="entry name" value="C2"/>
    <property type="match status" value="1"/>
</dbReference>
<dbReference type="CDD" id="cd00276">
    <property type="entry name" value="C2B_Synaptotagmin"/>
    <property type="match status" value="1"/>
</dbReference>
<accession>A0ABR1B2P8</accession>
<evidence type="ECO:0000259" key="2">
    <source>
        <dbReference type="PROSITE" id="PS50004"/>
    </source>
</evidence>
<feature type="transmembrane region" description="Helical" evidence="1">
    <location>
        <begin position="6"/>
        <end position="37"/>
    </location>
</feature>